<dbReference type="PROSITE" id="PS51198">
    <property type="entry name" value="UVRD_HELICASE_ATP_BIND"/>
    <property type="match status" value="1"/>
</dbReference>
<evidence type="ECO:0000256" key="9">
    <source>
        <dbReference type="ARBA" id="ARBA00023204"/>
    </source>
</evidence>
<dbReference type="GO" id="GO:0043138">
    <property type="term" value="F:3'-5' DNA helicase activity"/>
    <property type="evidence" value="ECO:0007669"/>
    <property type="project" value="UniProtKB-EC"/>
</dbReference>
<dbReference type="GO" id="GO:0005524">
    <property type="term" value="F:ATP binding"/>
    <property type="evidence" value="ECO:0007669"/>
    <property type="project" value="UniProtKB-UniRule"/>
</dbReference>
<evidence type="ECO:0000256" key="11">
    <source>
        <dbReference type="ARBA" id="ARBA00034617"/>
    </source>
</evidence>
<dbReference type="InterPro" id="IPR011604">
    <property type="entry name" value="PDDEXK-like_dom_sf"/>
</dbReference>
<protein>
    <recommendedName>
        <fullName evidence="12">DNA 3'-5' helicase</fullName>
        <ecNumber evidence="12">5.6.2.4</ecNumber>
    </recommendedName>
    <alternativeName>
        <fullName evidence="13">DNA 3'-5' helicase II</fullName>
    </alternativeName>
</protein>
<dbReference type="GO" id="GO:0005829">
    <property type="term" value="C:cytosol"/>
    <property type="evidence" value="ECO:0007669"/>
    <property type="project" value="TreeGrafter"/>
</dbReference>
<evidence type="ECO:0000256" key="5">
    <source>
        <dbReference type="ARBA" id="ARBA00022806"/>
    </source>
</evidence>
<evidence type="ECO:0000313" key="19">
    <source>
        <dbReference type="Proteomes" id="UP000199093"/>
    </source>
</evidence>
<dbReference type="OrthoDB" id="9810135at2"/>
<feature type="domain" description="UvrD-like helicase C-terminal" evidence="17">
    <location>
        <begin position="494"/>
        <end position="778"/>
    </location>
</feature>
<evidence type="ECO:0000313" key="18">
    <source>
        <dbReference type="EMBL" id="SDI79707.1"/>
    </source>
</evidence>
<keyword evidence="10" id="KW-0413">Isomerase</keyword>
<gene>
    <name evidence="18" type="ORF">SAMN04487993_101074</name>
</gene>
<reference evidence="19" key="1">
    <citation type="submission" date="2016-10" db="EMBL/GenBank/DDBJ databases">
        <authorList>
            <person name="Varghese N."/>
            <person name="Submissions S."/>
        </authorList>
    </citation>
    <scope>NUCLEOTIDE SEQUENCE [LARGE SCALE GENOMIC DNA]</scope>
    <source>
        <strain evidence="19">DSM 26424</strain>
    </source>
</reference>
<dbReference type="RefSeq" id="WP_089847579.1">
    <property type="nucleotide sequence ID" value="NZ_FNEJ01000010.1"/>
</dbReference>
<keyword evidence="1" id="KW-0540">Nuclease</keyword>
<dbReference type="Gene3D" id="3.90.320.10">
    <property type="match status" value="1"/>
</dbReference>
<dbReference type="AlphaFoldDB" id="A0A1G8NHY6"/>
<dbReference type="Pfam" id="PF12705">
    <property type="entry name" value="PDDEXK_1"/>
    <property type="match status" value="1"/>
</dbReference>
<dbReference type="InterPro" id="IPR011335">
    <property type="entry name" value="Restrct_endonuc-II-like"/>
</dbReference>
<dbReference type="NCBIfam" id="TIGR02784">
    <property type="entry name" value="addA_alphas"/>
    <property type="match status" value="1"/>
</dbReference>
<dbReference type="InterPro" id="IPR000212">
    <property type="entry name" value="DNA_helicase_UvrD/REP"/>
</dbReference>
<evidence type="ECO:0000256" key="6">
    <source>
        <dbReference type="ARBA" id="ARBA00022839"/>
    </source>
</evidence>
<evidence type="ECO:0000256" key="8">
    <source>
        <dbReference type="ARBA" id="ARBA00023125"/>
    </source>
</evidence>
<dbReference type="Pfam" id="PF13361">
    <property type="entry name" value="UvrD_C"/>
    <property type="match status" value="1"/>
</dbReference>
<keyword evidence="19" id="KW-1185">Reference proteome</keyword>
<evidence type="ECO:0000256" key="1">
    <source>
        <dbReference type="ARBA" id="ARBA00022722"/>
    </source>
</evidence>
<name>A0A1G8NHY6_9RHOB</name>
<dbReference type="Gene3D" id="1.10.486.10">
    <property type="entry name" value="PCRA, domain 4"/>
    <property type="match status" value="1"/>
</dbReference>
<evidence type="ECO:0000256" key="7">
    <source>
        <dbReference type="ARBA" id="ARBA00022840"/>
    </source>
</evidence>
<dbReference type="GO" id="GO:0003677">
    <property type="term" value="F:DNA binding"/>
    <property type="evidence" value="ECO:0007669"/>
    <property type="project" value="UniProtKB-KW"/>
</dbReference>
<keyword evidence="4 15" id="KW-0378">Hydrolase</keyword>
<evidence type="ECO:0000259" key="16">
    <source>
        <dbReference type="PROSITE" id="PS51198"/>
    </source>
</evidence>
<keyword evidence="5 15" id="KW-0347">Helicase</keyword>
<feature type="domain" description="UvrD-like helicase ATP-binding" evidence="16">
    <location>
        <begin position="3"/>
        <end position="473"/>
    </location>
</feature>
<dbReference type="STRING" id="555512.SAMN04487993_101074"/>
<evidence type="ECO:0000256" key="13">
    <source>
        <dbReference type="ARBA" id="ARBA00034923"/>
    </source>
</evidence>
<keyword evidence="2 15" id="KW-0547">Nucleotide-binding</keyword>
<dbReference type="SUPFAM" id="SSF52980">
    <property type="entry name" value="Restriction endonuclease-like"/>
    <property type="match status" value="1"/>
</dbReference>
<sequence>MSRNDASERQVQAARPDRSTWLAANAGSGKTRVLTDRVARLLLDGVLPEHILCLTYTKAAATEMQNRLFKRLGAWAMLEDDALTAELRQLGLEGDLPPLRQARTLFARAIETPGGLRIQTIHSFCASLLRRFPLEAGVSPQFREMEDRAAELLRAEVLEHMAEGPQAPLVAGLAPWLSEEPESLLREICGRRDAFLPPRGPADLRALYGLPADLDEETLLAEVFLGGEMELLQAIVPVLKGSGANDSKAGGQLAAIAAPTLDALEVLEQVLLTGKGAKAPFTAKIGSFPTKGLRNGALADHIGALDALMLRVEAAREPRLALAALSREAALHAFAAAFLPAYETEKMRRGWLDFDDLVLRARDLLADDRVADWVLFRLDGGIDHILVDEAQDTSPLQWQVIERLAREFTAGEGARAEVRRTIFVVGDKKQSIYSFQGADPREFDRMCDDFADRLQTTETPLARMMLEYSFRSAAPVLQLVDATFEGREESGFAPDQRHRAFKEAMPGRVDLWPHLEPEPDSAEEVEWFEPVDRVGQRHHTVILANRIAEFIARTIGQPLPEEVGFSGTYRSRPIHAGDFLILVRRRGTLFSEIIRAIKARGLPIAGADRLKVMSELAVKDIVALLAFLATPEDDLSLATALRSPLVGLSERALFGLAHPRRMGSYLWAELRRRRDEFPQVLALLDDLRGQTDFLRPYDLIERILTRHRGRQKLLGRLGEEAEDGINALLQQALAYEQTAVPSLTGFLEWVQTDDLEIKRAPDGAGGRVRVMTVHGSKGLEAPIVILPDCAQPRKDIKDSLLKTDTGTVWKSGADHQPQVQAEALETAKAAAERERDRLLYVALTRAEKWLVVAAAGNLGKDGSAWFDQVRAGMTRAGAVPMTYAFGEWGGGEGLHLGSADWSHLPLDLPAPETADIPDLPETLLRPAPPPLSAPRVLAPSDLGGAKALAGIDGFDEDEAKRRGSLLHLLLEHLAALPPEIRAATAGHVLALAEDPPLETDSVVAEALAVLSAPALEGFFATDTLAEVAVTAEVAPLGRIHGIIDRLLVAPDRVVAVDFKSNRTVPASPAEVPEGLLRQMGAYAAALAQIWPGRCIETGLVWTATQEIMMLPHDLVSAALARTSAT</sequence>
<keyword evidence="8" id="KW-0238">DNA-binding</keyword>
<dbReference type="GO" id="GO:0000725">
    <property type="term" value="P:recombinational repair"/>
    <property type="evidence" value="ECO:0007669"/>
    <property type="project" value="TreeGrafter"/>
</dbReference>
<evidence type="ECO:0000256" key="3">
    <source>
        <dbReference type="ARBA" id="ARBA00022763"/>
    </source>
</evidence>
<dbReference type="Pfam" id="PF00580">
    <property type="entry name" value="UvrD-helicase"/>
    <property type="match status" value="1"/>
</dbReference>
<comment type="catalytic activity">
    <reaction evidence="14">
        <text>ATP + H2O = ADP + phosphate + H(+)</text>
        <dbReference type="Rhea" id="RHEA:13065"/>
        <dbReference type="ChEBI" id="CHEBI:15377"/>
        <dbReference type="ChEBI" id="CHEBI:15378"/>
        <dbReference type="ChEBI" id="CHEBI:30616"/>
        <dbReference type="ChEBI" id="CHEBI:43474"/>
        <dbReference type="ChEBI" id="CHEBI:456216"/>
        <dbReference type="EC" id="5.6.2.4"/>
    </reaction>
</comment>
<dbReference type="SUPFAM" id="SSF52540">
    <property type="entry name" value="P-loop containing nucleoside triphosphate hydrolases"/>
    <property type="match status" value="1"/>
</dbReference>
<dbReference type="InterPro" id="IPR027417">
    <property type="entry name" value="P-loop_NTPase"/>
</dbReference>
<keyword evidence="3" id="KW-0227">DNA damage</keyword>
<dbReference type="PROSITE" id="PS51217">
    <property type="entry name" value="UVRD_HELICASE_CTER"/>
    <property type="match status" value="1"/>
</dbReference>
<dbReference type="PANTHER" id="PTHR11070:SF2">
    <property type="entry name" value="ATP-DEPENDENT DNA HELICASE SRS2"/>
    <property type="match status" value="1"/>
</dbReference>
<dbReference type="EC" id="5.6.2.4" evidence="12"/>
<proteinExistence type="predicted"/>
<dbReference type="Gene3D" id="3.40.50.300">
    <property type="entry name" value="P-loop containing nucleotide triphosphate hydrolases"/>
    <property type="match status" value="4"/>
</dbReference>
<dbReference type="InterPro" id="IPR014151">
    <property type="entry name" value="DNA_helicase_AddA"/>
</dbReference>
<evidence type="ECO:0000259" key="17">
    <source>
        <dbReference type="PROSITE" id="PS51217"/>
    </source>
</evidence>
<dbReference type="InterPro" id="IPR014017">
    <property type="entry name" value="DNA_helicase_UvrD-like_C"/>
</dbReference>
<accession>A0A1G8NHY6</accession>
<evidence type="ECO:0000256" key="10">
    <source>
        <dbReference type="ARBA" id="ARBA00023235"/>
    </source>
</evidence>
<evidence type="ECO:0000256" key="4">
    <source>
        <dbReference type="ARBA" id="ARBA00022801"/>
    </source>
</evidence>
<evidence type="ECO:0000256" key="15">
    <source>
        <dbReference type="PROSITE-ProRule" id="PRU00560"/>
    </source>
</evidence>
<comment type="catalytic activity">
    <reaction evidence="11">
        <text>Couples ATP hydrolysis with the unwinding of duplex DNA by translocating in the 3'-5' direction.</text>
        <dbReference type="EC" id="5.6.2.4"/>
    </reaction>
</comment>
<evidence type="ECO:0000256" key="14">
    <source>
        <dbReference type="ARBA" id="ARBA00048988"/>
    </source>
</evidence>
<keyword evidence="9" id="KW-0234">DNA repair</keyword>
<keyword evidence="7 15" id="KW-0067">ATP-binding</keyword>
<keyword evidence="6" id="KW-0269">Exonuclease</keyword>
<dbReference type="Proteomes" id="UP000199093">
    <property type="component" value="Unassembled WGS sequence"/>
</dbReference>
<evidence type="ECO:0000256" key="12">
    <source>
        <dbReference type="ARBA" id="ARBA00034808"/>
    </source>
</evidence>
<dbReference type="GO" id="GO:0033202">
    <property type="term" value="C:DNA helicase complex"/>
    <property type="evidence" value="ECO:0007669"/>
    <property type="project" value="TreeGrafter"/>
</dbReference>
<dbReference type="InterPro" id="IPR014016">
    <property type="entry name" value="UvrD-like_ATP-bd"/>
</dbReference>
<dbReference type="InterPro" id="IPR038726">
    <property type="entry name" value="PDDEXK_AddAB-type"/>
</dbReference>
<dbReference type="EMBL" id="FNEJ01000010">
    <property type="protein sequence ID" value="SDI79707.1"/>
    <property type="molecule type" value="Genomic_DNA"/>
</dbReference>
<dbReference type="GO" id="GO:0004527">
    <property type="term" value="F:exonuclease activity"/>
    <property type="evidence" value="ECO:0007669"/>
    <property type="project" value="UniProtKB-KW"/>
</dbReference>
<organism evidence="18 19">
    <name type="scientific">Salipiger marinus</name>
    <dbReference type="NCBI Taxonomy" id="555512"/>
    <lineage>
        <taxon>Bacteria</taxon>
        <taxon>Pseudomonadati</taxon>
        <taxon>Pseudomonadota</taxon>
        <taxon>Alphaproteobacteria</taxon>
        <taxon>Rhodobacterales</taxon>
        <taxon>Roseobacteraceae</taxon>
        <taxon>Salipiger</taxon>
    </lineage>
</organism>
<evidence type="ECO:0000256" key="2">
    <source>
        <dbReference type="ARBA" id="ARBA00022741"/>
    </source>
</evidence>
<feature type="binding site" evidence="15">
    <location>
        <begin position="24"/>
        <end position="31"/>
    </location>
    <ligand>
        <name>ATP</name>
        <dbReference type="ChEBI" id="CHEBI:30616"/>
    </ligand>
</feature>
<dbReference type="PANTHER" id="PTHR11070">
    <property type="entry name" value="UVRD / RECB / PCRA DNA HELICASE FAMILY MEMBER"/>
    <property type="match status" value="1"/>
</dbReference>